<evidence type="ECO:0000313" key="16">
    <source>
        <dbReference type="Proteomes" id="UP000228921"/>
    </source>
</evidence>
<evidence type="ECO:0000256" key="9">
    <source>
        <dbReference type="ARBA" id="ARBA00023160"/>
    </source>
</evidence>
<dbReference type="Gene3D" id="3.40.50.720">
    <property type="entry name" value="NAD(P)-binding Rossmann-like Domain"/>
    <property type="match status" value="1"/>
</dbReference>
<dbReference type="SMART" id="SM00822">
    <property type="entry name" value="PKS_KR"/>
    <property type="match status" value="1"/>
</dbReference>
<dbReference type="GO" id="GO:0051287">
    <property type="term" value="F:NAD binding"/>
    <property type="evidence" value="ECO:0007669"/>
    <property type="project" value="UniProtKB-UniRule"/>
</dbReference>
<evidence type="ECO:0000256" key="1">
    <source>
        <dbReference type="ARBA" id="ARBA00005194"/>
    </source>
</evidence>
<feature type="domain" description="Ketoreductase" evidence="14">
    <location>
        <begin position="7"/>
        <end position="187"/>
    </location>
</feature>
<comment type="catalytic activity">
    <reaction evidence="10 13">
        <text>a (3R)-hydroxyacyl-[ACP] + NADP(+) = a 3-oxoacyl-[ACP] + NADPH + H(+)</text>
        <dbReference type="Rhea" id="RHEA:17397"/>
        <dbReference type="Rhea" id="RHEA-COMP:9916"/>
        <dbReference type="Rhea" id="RHEA-COMP:9945"/>
        <dbReference type="ChEBI" id="CHEBI:15378"/>
        <dbReference type="ChEBI" id="CHEBI:57783"/>
        <dbReference type="ChEBI" id="CHEBI:58349"/>
        <dbReference type="ChEBI" id="CHEBI:78776"/>
        <dbReference type="ChEBI" id="CHEBI:78827"/>
        <dbReference type="EC" id="1.1.1.100"/>
    </reaction>
</comment>
<dbReference type="InterPro" id="IPR002347">
    <property type="entry name" value="SDR_fam"/>
</dbReference>
<dbReference type="Pfam" id="PF13561">
    <property type="entry name" value="adh_short_C2"/>
    <property type="match status" value="1"/>
</dbReference>
<evidence type="ECO:0000256" key="6">
    <source>
        <dbReference type="ARBA" id="ARBA00022857"/>
    </source>
</evidence>
<dbReference type="PRINTS" id="PR00081">
    <property type="entry name" value="GDHRDH"/>
</dbReference>
<dbReference type="UniPathway" id="UPA00094"/>
<dbReference type="PANTHER" id="PTHR42879:SF2">
    <property type="entry name" value="3-OXOACYL-[ACYL-CARRIER-PROTEIN] REDUCTASE FABG"/>
    <property type="match status" value="1"/>
</dbReference>
<evidence type="ECO:0000256" key="7">
    <source>
        <dbReference type="ARBA" id="ARBA00023002"/>
    </source>
</evidence>
<dbReference type="NCBIfam" id="NF005559">
    <property type="entry name" value="PRK07231.1"/>
    <property type="match status" value="1"/>
</dbReference>
<dbReference type="PANTHER" id="PTHR42879">
    <property type="entry name" value="3-OXOACYL-(ACYL-CARRIER-PROTEIN) REDUCTASE"/>
    <property type="match status" value="1"/>
</dbReference>
<keyword evidence="5 13" id="KW-0276">Fatty acid metabolism</keyword>
<sequence length="248" mass="25623">MSSLAERVAVVTGASRGIGRAIALELARRGAAVVVNYNASAEAAEQVVAAIQSGGGRALAVQADVSDLAQAEALIKAAQTTFGKLDILVNNAGVTRDGLLMSMKEADWDAVLNTNLKSAWSCCKAAVRGMIRQRSGRIVNITSVVGISGQAGQTNYSASKAGLIGFTKSLAREVASRGITVNAVAPGFITTDMTANLSAELMAEISKRIPLGRYGTPEDIAYAVAFLVSDEASYITGQVLTVDGGLIM</sequence>
<evidence type="ECO:0000256" key="12">
    <source>
        <dbReference type="PIRSR" id="PIRSR611284-2"/>
    </source>
</evidence>
<evidence type="ECO:0000313" key="15">
    <source>
        <dbReference type="EMBL" id="PJF31020.1"/>
    </source>
</evidence>
<evidence type="ECO:0000256" key="5">
    <source>
        <dbReference type="ARBA" id="ARBA00022832"/>
    </source>
</evidence>
<feature type="binding site" evidence="12">
    <location>
        <position position="91"/>
    </location>
    <ligand>
        <name>NADP(+)</name>
        <dbReference type="ChEBI" id="CHEBI:58349"/>
    </ligand>
</feature>
<dbReference type="NCBIfam" id="NF009464">
    <property type="entry name" value="PRK12824.1"/>
    <property type="match status" value="1"/>
</dbReference>
<dbReference type="EC" id="1.1.1.100" evidence="3 13"/>
<dbReference type="GO" id="GO:0006633">
    <property type="term" value="P:fatty acid biosynthetic process"/>
    <property type="evidence" value="ECO:0007669"/>
    <property type="project" value="UniProtKB-UniPathway"/>
</dbReference>
<dbReference type="Proteomes" id="UP000228921">
    <property type="component" value="Unassembled WGS sequence"/>
</dbReference>
<protein>
    <recommendedName>
        <fullName evidence="3 13">3-oxoacyl-[acyl-carrier-protein] reductase</fullName>
        <ecNumber evidence="3 13">1.1.1.100</ecNumber>
    </recommendedName>
</protein>
<name>A0A2M8P0E4_9CHLR</name>
<organism evidence="15 16">
    <name type="scientific">Candidatus Thermofonsia Clade 1 bacterium</name>
    <dbReference type="NCBI Taxonomy" id="2364210"/>
    <lineage>
        <taxon>Bacteria</taxon>
        <taxon>Bacillati</taxon>
        <taxon>Chloroflexota</taxon>
        <taxon>Candidatus Thermofontia</taxon>
        <taxon>Candidatus Thermofonsia Clade 1</taxon>
    </lineage>
</organism>
<keyword evidence="6 12" id="KW-0521">NADP</keyword>
<keyword evidence="7 13" id="KW-0560">Oxidoreductase</keyword>
<dbReference type="EMBL" id="PGTK01000005">
    <property type="protein sequence ID" value="PJF31020.1"/>
    <property type="molecule type" value="Genomic_DNA"/>
</dbReference>
<comment type="caution">
    <text evidence="15">The sequence shown here is derived from an EMBL/GenBank/DDBJ whole genome shotgun (WGS) entry which is preliminary data.</text>
</comment>
<comment type="subunit">
    <text evidence="13">Homotetramer.</text>
</comment>
<dbReference type="InterPro" id="IPR057326">
    <property type="entry name" value="KR_dom"/>
</dbReference>
<dbReference type="PRINTS" id="PR00080">
    <property type="entry name" value="SDRFAMILY"/>
</dbReference>
<dbReference type="SUPFAM" id="SSF51735">
    <property type="entry name" value="NAD(P)-binding Rossmann-fold domains"/>
    <property type="match status" value="1"/>
</dbReference>
<feature type="binding site" evidence="12">
    <location>
        <begin position="156"/>
        <end position="160"/>
    </location>
    <ligand>
        <name>NADP(+)</name>
        <dbReference type="ChEBI" id="CHEBI:58349"/>
    </ligand>
</feature>
<keyword evidence="9 13" id="KW-0275">Fatty acid biosynthesis</keyword>
<dbReference type="GO" id="GO:0004316">
    <property type="term" value="F:3-oxoacyl-[acyl-carrier-protein] reductase (NADPH) activity"/>
    <property type="evidence" value="ECO:0007669"/>
    <property type="project" value="UniProtKB-UniRule"/>
</dbReference>
<feature type="active site" description="Proton acceptor" evidence="11">
    <location>
        <position position="156"/>
    </location>
</feature>
<dbReference type="InterPro" id="IPR036291">
    <property type="entry name" value="NAD(P)-bd_dom_sf"/>
</dbReference>
<dbReference type="NCBIfam" id="NF009466">
    <property type="entry name" value="PRK12826.1-2"/>
    <property type="match status" value="1"/>
</dbReference>
<evidence type="ECO:0000256" key="8">
    <source>
        <dbReference type="ARBA" id="ARBA00023098"/>
    </source>
</evidence>
<evidence type="ECO:0000256" key="2">
    <source>
        <dbReference type="ARBA" id="ARBA00006484"/>
    </source>
</evidence>
<comment type="function">
    <text evidence="13">Catalyzes the NADPH-dependent reduction of beta-ketoacyl-ACP substrates to beta-hydroxyacyl-ACP products, the first reductive step in the elongation cycle of fatty acid biosynthesis.</text>
</comment>
<dbReference type="NCBIfam" id="TIGR01830">
    <property type="entry name" value="3oxo_ACP_reduc"/>
    <property type="match status" value="1"/>
</dbReference>
<feature type="binding site" evidence="12">
    <location>
        <begin position="13"/>
        <end position="16"/>
    </location>
    <ligand>
        <name>NADP(+)</name>
        <dbReference type="ChEBI" id="CHEBI:58349"/>
    </ligand>
</feature>
<feature type="binding site" evidence="12">
    <location>
        <position position="189"/>
    </location>
    <ligand>
        <name>NADP(+)</name>
        <dbReference type="ChEBI" id="CHEBI:58349"/>
    </ligand>
</feature>
<gene>
    <name evidence="15" type="primary">fabG</name>
    <name evidence="15" type="ORF">CUN51_05955</name>
</gene>
<proteinExistence type="inferred from homology"/>
<evidence type="ECO:0000256" key="10">
    <source>
        <dbReference type="ARBA" id="ARBA00048508"/>
    </source>
</evidence>
<dbReference type="FunFam" id="3.40.50.720:FF:000037">
    <property type="entry name" value="3-oxoacyl-[acyl-carrier-protein] reductase FabG"/>
    <property type="match status" value="1"/>
</dbReference>
<keyword evidence="4 13" id="KW-0444">Lipid biosynthesis</keyword>
<comment type="similarity">
    <text evidence="2 13">Belongs to the short-chain dehydrogenases/reductases (SDR) family.</text>
</comment>
<evidence type="ECO:0000256" key="4">
    <source>
        <dbReference type="ARBA" id="ARBA00022516"/>
    </source>
</evidence>
<dbReference type="CDD" id="cd05333">
    <property type="entry name" value="BKR_SDR_c"/>
    <property type="match status" value="1"/>
</dbReference>
<dbReference type="NCBIfam" id="NF047420">
    <property type="entry name" value="EF_P_mod_YmfI"/>
    <property type="match status" value="1"/>
</dbReference>
<evidence type="ECO:0000259" key="14">
    <source>
        <dbReference type="SMART" id="SM00822"/>
    </source>
</evidence>
<dbReference type="AlphaFoldDB" id="A0A2M8P0E4"/>
<dbReference type="InterPro" id="IPR020904">
    <property type="entry name" value="Sc_DH/Rdtase_CS"/>
</dbReference>
<dbReference type="InterPro" id="IPR050259">
    <property type="entry name" value="SDR"/>
</dbReference>
<evidence type="ECO:0000256" key="11">
    <source>
        <dbReference type="PIRSR" id="PIRSR611284-1"/>
    </source>
</evidence>
<comment type="pathway">
    <text evidence="1 13">Lipid metabolism; fatty acid biosynthesis.</text>
</comment>
<evidence type="ECO:0000256" key="3">
    <source>
        <dbReference type="ARBA" id="ARBA00012948"/>
    </source>
</evidence>
<evidence type="ECO:0000256" key="13">
    <source>
        <dbReference type="RuleBase" id="RU366074"/>
    </source>
</evidence>
<accession>A0A2M8P0E4</accession>
<reference evidence="15 16" key="1">
    <citation type="submission" date="2017-11" db="EMBL/GenBank/DDBJ databases">
        <title>Evolution of Phototrophy in the Chloroflexi Phylum Driven by Horizontal Gene Transfer.</title>
        <authorList>
            <person name="Ward L.M."/>
            <person name="Hemp J."/>
            <person name="Shih P.M."/>
            <person name="Mcglynn S.E."/>
            <person name="Fischer W."/>
        </authorList>
    </citation>
    <scope>NUCLEOTIDE SEQUENCE [LARGE SCALE GENOMIC DNA]</scope>
    <source>
        <strain evidence="15">CP2_2F</strain>
    </source>
</reference>
<dbReference type="InterPro" id="IPR011284">
    <property type="entry name" value="3oxo_ACP_reduc"/>
</dbReference>
<dbReference type="PROSITE" id="PS00061">
    <property type="entry name" value="ADH_SHORT"/>
    <property type="match status" value="1"/>
</dbReference>
<keyword evidence="8 13" id="KW-0443">Lipid metabolism</keyword>